<protein>
    <submittedName>
        <fullName evidence="2">Antitoxin</fullName>
    </submittedName>
</protein>
<dbReference type="EMBL" id="CP095474">
    <property type="protein sequence ID" value="URN18407.1"/>
    <property type="molecule type" value="Genomic_DNA"/>
</dbReference>
<dbReference type="Proteomes" id="UP001056383">
    <property type="component" value="Chromosome"/>
</dbReference>
<feature type="compositionally biased region" description="Basic and acidic residues" evidence="1">
    <location>
        <begin position="1"/>
        <end position="17"/>
    </location>
</feature>
<feature type="compositionally biased region" description="Basic and acidic residues" evidence="1">
    <location>
        <begin position="40"/>
        <end position="49"/>
    </location>
</feature>
<accession>A0ABY4TNS6</accession>
<dbReference type="Pfam" id="PF14013">
    <property type="entry name" value="MT0933_antitox"/>
    <property type="match status" value="1"/>
</dbReference>
<organism evidence="2 3">
    <name type="scientific">Streptomyces sudanensis</name>
    <dbReference type="NCBI Taxonomy" id="436397"/>
    <lineage>
        <taxon>Bacteria</taxon>
        <taxon>Bacillati</taxon>
        <taxon>Actinomycetota</taxon>
        <taxon>Actinomycetes</taxon>
        <taxon>Kitasatosporales</taxon>
        <taxon>Streptomycetaceae</taxon>
        <taxon>Streptomyces</taxon>
    </lineage>
</organism>
<gene>
    <name evidence="2" type="ORF">MW084_23430</name>
</gene>
<dbReference type="InterPro" id="IPR028037">
    <property type="entry name" value="Antitoxin_Rv0909/MT0933"/>
</dbReference>
<keyword evidence="3" id="KW-1185">Reference proteome</keyword>
<dbReference type="RefSeq" id="WP_255115974.1">
    <property type="nucleotide sequence ID" value="NZ_CP095474.1"/>
</dbReference>
<feature type="region of interest" description="Disordered" evidence="1">
    <location>
        <begin position="1"/>
        <end position="63"/>
    </location>
</feature>
<evidence type="ECO:0000313" key="3">
    <source>
        <dbReference type="Proteomes" id="UP001056383"/>
    </source>
</evidence>
<evidence type="ECO:0000256" key="1">
    <source>
        <dbReference type="SAM" id="MobiDB-lite"/>
    </source>
</evidence>
<evidence type="ECO:0000313" key="2">
    <source>
        <dbReference type="EMBL" id="URN18407.1"/>
    </source>
</evidence>
<name>A0ABY4TNS6_9ACTN</name>
<proteinExistence type="predicted"/>
<reference evidence="2" key="1">
    <citation type="submission" date="2022-04" db="EMBL/GenBank/DDBJ databases">
        <title>Systematic whole-genome sequencing reveals an unexpected diversity among actinomycetoma pathogens and provides insights into their antibacterial susceptibilities.</title>
        <authorList>
            <person name="Watson A.K."/>
            <person name="Kepplinger B."/>
            <person name="Bakhiet S.M."/>
            <person name="Mhmoud N.A."/>
            <person name="Chapman J."/>
            <person name="Allenby N."/>
            <person name="Mickiewicz K."/>
            <person name="Goodfellow M."/>
            <person name="Fahal A.H."/>
            <person name="Errington J."/>
        </authorList>
    </citation>
    <scope>NUCLEOTIDE SEQUENCE</scope>
    <source>
        <strain evidence="2">SD 504</strain>
    </source>
</reference>
<sequence>MAMKDKIKNMLKGHEGQAGKGVDQAGDYVDKRTRGRHSRHVDTAQERIKGRLGGRRGEPPSGT</sequence>